<dbReference type="GO" id="GO:0055085">
    <property type="term" value="P:transmembrane transport"/>
    <property type="evidence" value="ECO:0007669"/>
    <property type="project" value="InterPro"/>
</dbReference>
<proteinExistence type="predicted"/>
<dbReference type="PANTHER" id="PTHR33376">
    <property type="match status" value="1"/>
</dbReference>
<protein>
    <submittedName>
        <fullName evidence="3">C4-dicarboxylate ABC transporter</fullName>
    </submittedName>
</protein>
<feature type="chain" id="PRO_5032662415" evidence="2">
    <location>
        <begin position="29"/>
        <end position="351"/>
    </location>
</feature>
<dbReference type="InterPro" id="IPR018389">
    <property type="entry name" value="DctP_fam"/>
</dbReference>
<dbReference type="Gene3D" id="3.40.190.170">
    <property type="entry name" value="Bacterial extracellular solute-binding protein, family 7"/>
    <property type="match status" value="1"/>
</dbReference>
<dbReference type="Pfam" id="PF03480">
    <property type="entry name" value="DctP"/>
    <property type="match status" value="1"/>
</dbReference>
<feature type="signal peptide" evidence="2">
    <location>
        <begin position="1"/>
        <end position="28"/>
    </location>
</feature>
<dbReference type="Proteomes" id="UP000249590">
    <property type="component" value="Unassembled WGS sequence"/>
</dbReference>
<dbReference type="CDD" id="cd13601">
    <property type="entry name" value="PBP2_TRAP_DctP1_3_4_like"/>
    <property type="match status" value="1"/>
</dbReference>
<dbReference type="AlphaFoldDB" id="A0A8B2NDM5"/>
<name>A0A8B2NDM5_9HYPH</name>
<dbReference type="NCBIfam" id="NF037995">
    <property type="entry name" value="TRAP_S1"/>
    <property type="match status" value="1"/>
</dbReference>
<sequence length="351" mass="37065">MTIKTGGNIMKSIVLACAAAALSTGALAQEVTLRMGDSLPVGHVIAETATKPFIDRVESLSNGTVKIDYFPAEQVGKAKDFLRLTQAGLIDIGYIGPSYVPEKMPLSAVAELPGASKTSCEVMRTYWRLAREGGFLFEKEYQPNGIRPLFVVALPPYQLILASDSVASVDDLEGQKLRAAGGAQSLTLEKLGMVPVRMAPPEIYDSMSRGTVDGALLALISVDSYKLTDLTKAITTDQNFGTIAVAYSISERKWRTLPEAVQNVLGEAGDQVVENACAAFDEKEGAASSAMKAAGVGVVSFDESGTAALQAANASIAEAWATELDSRDQPGHEALAAFRTALDAVRGTATR</sequence>
<keyword evidence="1 2" id="KW-0732">Signal</keyword>
<keyword evidence="4" id="KW-1185">Reference proteome</keyword>
<evidence type="ECO:0000256" key="2">
    <source>
        <dbReference type="SAM" id="SignalP"/>
    </source>
</evidence>
<reference evidence="3 4" key="1">
    <citation type="submission" date="2018-05" db="EMBL/GenBank/DDBJ databases">
        <title>Acuticoccus sediminis sp. nov., isolated from deep-sea sediment of Indian Ocean.</title>
        <authorList>
            <person name="Liu X."/>
            <person name="Lai Q."/>
            <person name="Du Y."/>
            <person name="Sun F."/>
            <person name="Zhang X."/>
            <person name="Wang S."/>
            <person name="Shao Z."/>
        </authorList>
    </citation>
    <scope>NUCLEOTIDE SEQUENCE [LARGE SCALE GENOMIC DNA]</scope>
    <source>
        <strain evidence="3 4">PTG4-2</strain>
    </source>
</reference>
<organism evidence="3 4">
    <name type="scientific">Acuticoccus sediminis</name>
    <dbReference type="NCBI Taxonomy" id="2184697"/>
    <lineage>
        <taxon>Bacteria</taxon>
        <taxon>Pseudomonadati</taxon>
        <taxon>Pseudomonadota</taxon>
        <taxon>Alphaproteobacteria</taxon>
        <taxon>Hyphomicrobiales</taxon>
        <taxon>Amorphaceae</taxon>
        <taxon>Acuticoccus</taxon>
    </lineage>
</organism>
<evidence type="ECO:0000256" key="1">
    <source>
        <dbReference type="ARBA" id="ARBA00022729"/>
    </source>
</evidence>
<accession>A0A8B2NDM5</accession>
<dbReference type="PANTHER" id="PTHR33376:SF15">
    <property type="entry name" value="BLL6794 PROTEIN"/>
    <property type="match status" value="1"/>
</dbReference>
<comment type="caution">
    <text evidence="3">The sequence shown here is derived from an EMBL/GenBank/DDBJ whole genome shotgun (WGS) entry which is preliminary data.</text>
</comment>
<evidence type="ECO:0000313" key="3">
    <source>
        <dbReference type="EMBL" id="RAH96788.1"/>
    </source>
</evidence>
<dbReference type="InterPro" id="IPR038404">
    <property type="entry name" value="TRAP_DctP_sf"/>
</dbReference>
<gene>
    <name evidence="3" type="ORF">DLJ53_31490</name>
</gene>
<dbReference type="EMBL" id="QHHQ01000011">
    <property type="protein sequence ID" value="RAH96788.1"/>
    <property type="molecule type" value="Genomic_DNA"/>
</dbReference>
<evidence type="ECO:0000313" key="4">
    <source>
        <dbReference type="Proteomes" id="UP000249590"/>
    </source>
</evidence>